<feature type="transmembrane region" description="Helical" evidence="1">
    <location>
        <begin position="37"/>
        <end position="65"/>
    </location>
</feature>
<dbReference type="Proteomes" id="UP000075903">
    <property type="component" value="Unassembled WGS sequence"/>
</dbReference>
<keyword evidence="1" id="KW-0472">Membrane</keyword>
<dbReference type="EnsemblMetazoa" id="AMEM016404-RA">
    <property type="protein sequence ID" value="AMEM016404-PA"/>
    <property type="gene ID" value="AMEM016404"/>
</dbReference>
<accession>A0A182VK99</accession>
<keyword evidence="1" id="KW-0812">Transmembrane</keyword>
<name>A0A182VK99_ANOME</name>
<feature type="chain" id="PRO_5008139993" description="Secreted protein" evidence="2">
    <location>
        <begin position="28"/>
        <end position="126"/>
    </location>
</feature>
<sequence>MSICNRPESLLSTLSLCWLAWSSATDAARCSMMFSRLMKLFFTSVVAGTVGVSTTFGSTLTRFIVRSISSLLGVRFRLFKRACRAAIASCSADALSASVAGDEAISCSNFADDSASISWSEKGEAG</sequence>
<evidence type="ECO:0000256" key="2">
    <source>
        <dbReference type="SAM" id="SignalP"/>
    </source>
</evidence>
<keyword evidence="1" id="KW-1133">Transmembrane helix</keyword>
<evidence type="ECO:0008006" key="5">
    <source>
        <dbReference type="Google" id="ProtNLM"/>
    </source>
</evidence>
<feature type="signal peptide" evidence="2">
    <location>
        <begin position="1"/>
        <end position="27"/>
    </location>
</feature>
<dbReference type="AlphaFoldDB" id="A0A182VK99"/>
<keyword evidence="2" id="KW-0732">Signal</keyword>
<dbReference type="VEuPathDB" id="VectorBase:AMEM016404"/>
<reference evidence="3" key="1">
    <citation type="submission" date="2020-05" db="UniProtKB">
        <authorList>
            <consortium name="EnsemblMetazoa"/>
        </authorList>
    </citation>
    <scope>IDENTIFICATION</scope>
    <source>
        <strain evidence="3">MAF</strain>
    </source>
</reference>
<evidence type="ECO:0000256" key="1">
    <source>
        <dbReference type="SAM" id="Phobius"/>
    </source>
</evidence>
<organism evidence="3 4">
    <name type="scientific">Anopheles merus</name>
    <name type="common">Mosquito</name>
    <dbReference type="NCBI Taxonomy" id="30066"/>
    <lineage>
        <taxon>Eukaryota</taxon>
        <taxon>Metazoa</taxon>
        <taxon>Ecdysozoa</taxon>
        <taxon>Arthropoda</taxon>
        <taxon>Hexapoda</taxon>
        <taxon>Insecta</taxon>
        <taxon>Pterygota</taxon>
        <taxon>Neoptera</taxon>
        <taxon>Endopterygota</taxon>
        <taxon>Diptera</taxon>
        <taxon>Nematocera</taxon>
        <taxon>Culicoidea</taxon>
        <taxon>Culicidae</taxon>
        <taxon>Anophelinae</taxon>
        <taxon>Anopheles</taxon>
    </lineage>
</organism>
<proteinExistence type="predicted"/>
<protein>
    <recommendedName>
        <fullName evidence="5">Secreted protein</fullName>
    </recommendedName>
</protein>
<evidence type="ECO:0000313" key="4">
    <source>
        <dbReference type="Proteomes" id="UP000075903"/>
    </source>
</evidence>
<evidence type="ECO:0000313" key="3">
    <source>
        <dbReference type="EnsemblMetazoa" id="AMEM016404-PA"/>
    </source>
</evidence>
<keyword evidence="4" id="KW-1185">Reference proteome</keyword>